<sequence>MPSSAQENRLKSFKNKGRDTSEMRRRRTDVSVELRKAKKDDQLLKRRNIDCDEPPSPLQEQKQPAIPMSIDEIKNAVMSTDVQKQLQATQAARKMLSREKSPPLNAIINSGLVPKFVEFLGRNDCPAMQFEAAWALTNIASGTSEQTKTVVDHNAVPAFVKLLSSEHPNVCEQAVWALGNIAGDGTDYRDYVIRTGIVQPLLANITPNKSAAFLRNVTWTLSNLCRNKSPPPPEDTVKQVLPALAQLIYHSDKEVLADACWALSYLTDGTNDRIQLVVNSINLARLGELLGCSEVAIITPSLRTIGNIVTGTDEQTQVRIGPRFFLLTFPKGHKYPNGGIFGAPFQLDK</sequence>
<dbReference type="PANTHER" id="PTHR23316">
    <property type="entry name" value="IMPORTIN ALPHA"/>
    <property type="match status" value="1"/>
</dbReference>
<proteinExistence type="inferred from homology"/>
<dbReference type="GeneID" id="100373884"/>
<dbReference type="Pfam" id="PF00514">
    <property type="entry name" value="Arm"/>
    <property type="match status" value="4"/>
</dbReference>
<gene>
    <name evidence="9" type="primary">LOC100373884</name>
</gene>
<feature type="region of interest" description="Disordered" evidence="6">
    <location>
        <begin position="1"/>
        <end position="62"/>
    </location>
</feature>
<dbReference type="InterPro" id="IPR002652">
    <property type="entry name" value="Importin-a_IBB"/>
</dbReference>
<feature type="domain" description="IBB" evidence="7">
    <location>
        <begin position="1"/>
        <end position="56"/>
    </location>
</feature>
<comment type="similarity">
    <text evidence="1">Belongs to the importin alpha family.</text>
</comment>
<organism evidence="8 9">
    <name type="scientific">Saccoglossus kowalevskii</name>
    <name type="common">Acorn worm</name>
    <dbReference type="NCBI Taxonomy" id="10224"/>
    <lineage>
        <taxon>Eukaryota</taxon>
        <taxon>Metazoa</taxon>
        <taxon>Hemichordata</taxon>
        <taxon>Enteropneusta</taxon>
        <taxon>Harrimaniidae</taxon>
        <taxon>Saccoglossus</taxon>
    </lineage>
</organism>
<dbReference type="SUPFAM" id="SSF48371">
    <property type="entry name" value="ARM repeat"/>
    <property type="match status" value="1"/>
</dbReference>
<dbReference type="InterPro" id="IPR011989">
    <property type="entry name" value="ARM-like"/>
</dbReference>
<dbReference type="Pfam" id="PF01749">
    <property type="entry name" value="IBB"/>
    <property type="match status" value="1"/>
</dbReference>
<keyword evidence="2 5" id="KW-0813">Transport</keyword>
<feature type="compositionally biased region" description="Basic and acidic residues" evidence="6">
    <location>
        <begin position="16"/>
        <end position="50"/>
    </location>
</feature>
<feature type="repeat" description="ARM" evidence="4">
    <location>
        <begin position="154"/>
        <end position="182"/>
    </location>
</feature>
<dbReference type="PROSITE" id="PS51214">
    <property type="entry name" value="IBB"/>
    <property type="match status" value="1"/>
</dbReference>
<evidence type="ECO:0000256" key="5">
    <source>
        <dbReference type="PROSITE-ProRule" id="PRU00561"/>
    </source>
</evidence>
<dbReference type="RefSeq" id="XP_006822368.1">
    <property type="nucleotide sequence ID" value="XM_006822305.1"/>
</dbReference>
<dbReference type="Gene3D" id="1.20.5.690">
    <property type="entry name" value="Importin-alpha, importin-beta-binding domain"/>
    <property type="match status" value="1"/>
</dbReference>
<evidence type="ECO:0000256" key="2">
    <source>
        <dbReference type="ARBA" id="ARBA00022448"/>
    </source>
</evidence>
<dbReference type="InterPro" id="IPR000225">
    <property type="entry name" value="Armadillo"/>
</dbReference>
<evidence type="ECO:0000259" key="7">
    <source>
        <dbReference type="PROSITE" id="PS51214"/>
    </source>
</evidence>
<evidence type="ECO:0000313" key="9">
    <source>
        <dbReference type="RefSeq" id="XP_006822368.1"/>
    </source>
</evidence>
<dbReference type="InterPro" id="IPR016024">
    <property type="entry name" value="ARM-type_fold"/>
</dbReference>
<evidence type="ECO:0000256" key="1">
    <source>
        <dbReference type="ARBA" id="ARBA00010394"/>
    </source>
</evidence>
<dbReference type="PROSITE" id="PS50176">
    <property type="entry name" value="ARM_REPEAT"/>
    <property type="match status" value="1"/>
</dbReference>
<keyword evidence="3" id="KW-0653">Protein transport</keyword>
<dbReference type="InterPro" id="IPR036975">
    <property type="entry name" value="Importin-a_IBB_sf"/>
</dbReference>
<reference evidence="9" key="1">
    <citation type="submission" date="2025-08" db="UniProtKB">
        <authorList>
            <consortium name="RefSeq"/>
        </authorList>
    </citation>
    <scope>IDENTIFICATION</scope>
    <source>
        <tissue evidence="9">Testes</tissue>
    </source>
</reference>
<evidence type="ECO:0000256" key="4">
    <source>
        <dbReference type="PROSITE-ProRule" id="PRU00259"/>
    </source>
</evidence>
<evidence type="ECO:0000256" key="3">
    <source>
        <dbReference type="ARBA" id="ARBA00022927"/>
    </source>
</evidence>
<accession>A0ABM0MQS7</accession>
<dbReference type="Proteomes" id="UP000694865">
    <property type="component" value="Unplaced"/>
</dbReference>
<evidence type="ECO:0000256" key="6">
    <source>
        <dbReference type="SAM" id="MobiDB-lite"/>
    </source>
</evidence>
<keyword evidence="8" id="KW-1185">Reference proteome</keyword>
<dbReference type="SMART" id="SM00185">
    <property type="entry name" value="ARM"/>
    <property type="match status" value="5"/>
</dbReference>
<evidence type="ECO:0000313" key="8">
    <source>
        <dbReference type="Proteomes" id="UP000694865"/>
    </source>
</evidence>
<protein>
    <submittedName>
        <fullName evidence="9">Importin subunit alpha-1-like</fullName>
    </submittedName>
</protein>
<name>A0ABM0MQS7_SACKO</name>
<dbReference type="Gene3D" id="1.25.10.10">
    <property type="entry name" value="Leucine-rich Repeat Variant"/>
    <property type="match status" value="1"/>
</dbReference>